<dbReference type="Proteomes" id="UP000228626">
    <property type="component" value="Unassembled WGS sequence"/>
</dbReference>
<gene>
    <name evidence="4" type="ORF">COT99_04060</name>
</gene>
<feature type="transmembrane region" description="Helical" evidence="1">
    <location>
        <begin position="171"/>
        <end position="190"/>
    </location>
</feature>
<dbReference type="Gene3D" id="3.10.310.50">
    <property type="match status" value="1"/>
</dbReference>
<evidence type="ECO:0000256" key="1">
    <source>
        <dbReference type="SAM" id="Phobius"/>
    </source>
</evidence>
<reference evidence="5" key="1">
    <citation type="submission" date="2017-09" db="EMBL/GenBank/DDBJ databases">
        <title>Depth-based differentiation of microbial function through sediment-hosted aquifers and enrichment of novel symbionts in the deep terrestrial subsurface.</title>
        <authorList>
            <person name="Probst A.J."/>
            <person name="Ladd B."/>
            <person name="Jarett J.K."/>
            <person name="Geller-Mcgrath D.E."/>
            <person name="Sieber C.M.K."/>
            <person name="Emerson J.B."/>
            <person name="Anantharaman K."/>
            <person name="Thomas B.C."/>
            <person name="Malmstrom R."/>
            <person name="Stieglmeier M."/>
            <person name="Klingl A."/>
            <person name="Woyke T."/>
            <person name="Ryan C.M."/>
            <person name="Banfield J.F."/>
        </authorList>
    </citation>
    <scope>NUCLEOTIDE SEQUENCE [LARGE SCALE GENOMIC DNA]</scope>
</reference>
<feature type="signal peptide" evidence="2">
    <location>
        <begin position="1"/>
        <end position="18"/>
    </location>
</feature>
<keyword evidence="1" id="KW-0812">Transmembrane</keyword>
<dbReference type="EMBL" id="PFAR01000048">
    <property type="protein sequence ID" value="PIR92837.1"/>
    <property type="molecule type" value="Genomic_DNA"/>
</dbReference>
<feature type="transmembrane region" description="Helical" evidence="1">
    <location>
        <begin position="197"/>
        <end position="215"/>
    </location>
</feature>
<dbReference type="AlphaFoldDB" id="A0A2H0V193"/>
<name>A0A2H0V193_9BACT</name>
<comment type="caution">
    <text evidence="4">The sequence shown here is derived from an EMBL/GenBank/DDBJ whole genome shotgun (WGS) entry which is preliminary data.</text>
</comment>
<feature type="domain" description="TPM" evidence="3">
    <location>
        <begin position="29"/>
        <end position="151"/>
    </location>
</feature>
<sequence>MKKIIITILFLAALPVSAYYNPGSPSGFVNDFAGVIDGAVKQSLEQKLVAFEKETSNEISVVTVKNLGGDYIENFAEKLFKDWGIGKKDNDNGALVLVAVEDRKMRIEVGYGLEGALTDAQSNWIINNEMKPAFQAGKYGEGISLAVDKIIGATKGEYVASDDNNNGAGGWNWEFIFWLVIGLFMWLGAILGRSKSWWAGGVIGGAAGVILGLIWGFLWLGVGSIIGLTTFGLLFDFIVSKKYNAAKASGKNLPWFLGGGGFGGGGSSGGGFGGFGGGMSGGGGSSGSW</sequence>
<keyword evidence="1" id="KW-1133">Transmembrane helix</keyword>
<evidence type="ECO:0000313" key="5">
    <source>
        <dbReference type="Proteomes" id="UP000228626"/>
    </source>
</evidence>
<keyword evidence="1" id="KW-0472">Membrane</keyword>
<dbReference type="Pfam" id="PF04536">
    <property type="entry name" value="TPM_phosphatase"/>
    <property type="match status" value="1"/>
</dbReference>
<dbReference type="PANTHER" id="PTHR30373:SF2">
    <property type="entry name" value="UPF0603 PROTEIN YGCG"/>
    <property type="match status" value="1"/>
</dbReference>
<organism evidence="4 5">
    <name type="scientific">Candidatus Falkowbacteria bacterium CG10_big_fil_rev_8_21_14_0_10_43_10</name>
    <dbReference type="NCBI Taxonomy" id="1974567"/>
    <lineage>
        <taxon>Bacteria</taxon>
        <taxon>Candidatus Falkowiibacteriota</taxon>
    </lineage>
</organism>
<evidence type="ECO:0000259" key="3">
    <source>
        <dbReference type="Pfam" id="PF04536"/>
    </source>
</evidence>
<dbReference type="InterPro" id="IPR007621">
    <property type="entry name" value="TPM_dom"/>
</dbReference>
<feature type="transmembrane region" description="Helical" evidence="1">
    <location>
        <begin position="221"/>
        <end position="239"/>
    </location>
</feature>
<proteinExistence type="predicted"/>
<keyword evidence="2" id="KW-0732">Signal</keyword>
<accession>A0A2H0V193</accession>
<protein>
    <submittedName>
        <fullName evidence="4">Methanol dehydrogenase</fullName>
    </submittedName>
</protein>
<dbReference type="PANTHER" id="PTHR30373">
    <property type="entry name" value="UPF0603 PROTEIN YGCG"/>
    <property type="match status" value="1"/>
</dbReference>
<evidence type="ECO:0000256" key="2">
    <source>
        <dbReference type="SAM" id="SignalP"/>
    </source>
</evidence>
<evidence type="ECO:0000313" key="4">
    <source>
        <dbReference type="EMBL" id="PIR92837.1"/>
    </source>
</evidence>
<feature type="chain" id="PRO_5013681896" evidence="2">
    <location>
        <begin position="19"/>
        <end position="289"/>
    </location>
</feature>